<evidence type="ECO:0000256" key="1">
    <source>
        <dbReference type="ARBA" id="ARBA00038240"/>
    </source>
</evidence>
<dbReference type="InterPro" id="IPR050249">
    <property type="entry name" value="Pseudomonas-type_ThrB"/>
</dbReference>
<feature type="non-terminal residue" evidence="3">
    <location>
        <position position="239"/>
    </location>
</feature>
<proteinExistence type="inferred from homology"/>
<dbReference type="PANTHER" id="PTHR21064">
    <property type="entry name" value="AMINOGLYCOSIDE PHOSPHOTRANSFERASE DOMAIN-CONTAINING PROTEIN-RELATED"/>
    <property type="match status" value="1"/>
</dbReference>
<evidence type="ECO:0000313" key="3">
    <source>
        <dbReference type="EMBL" id="PTB93203.1"/>
    </source>
</evidence>
<dbReference type="InterPro" id="IPR000719">
    <property type="entry name" value="Prot_kinase_dom"/>
</dbReference>
<dbReference type="PANTHER" id="PTHR21064:SF6">
    <property type="entry name" value="AMINOGLYCOSIDE PHOSPHOTRANSFERASE DOMAIN-CONTAINING PROTEIN"/>
    <property type="match status" value="1"/>
</dbReference>
<sequence length="239" mass="27965">MNIFPVIDSTLSASHIAQFIKDKYEISGDVDARLFRTGINHSYIITSQTAKYVFRVYSYNWRSKLEIQEEIRLLELLKENNISVSYPIQDAKAQYLQELHAPEGNRFALLFSYAEGEKARFFSEETSFNIGKLMAKIHQVTENLKVNRITYNAHSLTAIPYQHALRFFKETNEEMQFIKRAGKEIEKIFSLVNTEKIRTGVVHLDIWYDNMHINSESEMTIFDFDFCGNGWLLNDIAYF</sequence>
<organism evidence="3 4">
    <name type="scientific">Marivirga lumbricoides</name>
    <dbReference type="NCBI Taxonomy" id="1046115"/>
    <lineage>
        <taxon>Bacteria</taxon>
        <taxon>Pseudomonadati</taxon>
        <taxon>Bacteroidota</taxon>
        <taxon>Cytophagia</taxon>
        <taxon>Cytophagales</taxon>
        <taxon>Marivirgaceae</taxon>
        <taxon>Marivirga</taxon>
    </lineage>
</organism>
<gene>
    <name evidence="3" type="ORF">C9994_13260</name>
</gene>
<dbReference type="InterPro" id="IPR011009">
    <property type="entry name" value="Kinase-like_dom_sf"/>
</dbReference>
<evidence type="ECO:0000313" key="4">
    <source>
        <dbReference type="Proteomes" id="UP000240608"/>
    </source>
</evidence>
<feature type="domain" description="Protein kinase" evidence="2">
    <location>
        <begin position="1"/>
        <end position="239"/>
    </location>
</feature>
<dbReference type="PROSITE" id="PS50011">
    <property type="entry name" value="PROTEIN_KINASE_DOM"/>
    <property type="match status" value="1"/>
</dbReference>
<dbReference type="Pfam" id="PF01636">
    <property type="entry name" value="APH"/>
    <property type="match status" value="1"/>
</dbReference>
<dbReference type="Gene3D" id="3.90.1200.10">
    <property type="match status" value="1"/>
</dbReference>
<accession>A0A2T4DHB0</accession>
<dbReference type="InterPro" id="IPR002575">
    <property type="entry name" value="Aminoglycoside_PTrfase"/>
</dbReference>
<dbReference type="Proteomes" id="UP000240608">
    <property type="component" value="Unassembled WGS sequence"/>
</dbReference>
<dbReference type="Gene3D" id="3.30.200.20">
    <property type="entry name" value="Phosphorylase Kinase, domain 1"/>
    <property type="match status" value="1"/>
</dbReference>
<dbReference type="GO" id="GO:0005524">
    <property type="term" value="F:ATP binding"/>
    <property type="evidence" value="ECO:0007669"/>
    <property type="project" value="InterPro"/>
</dbReference>
<reference evidence="3 4" key="1">
    <citation type="submission" date="2018-03" db="EMBL/GenBank/DDBJ databases">
        <title>Cross-interface Injection: A General Nanoliter Liquid Handling Method Applied to Single Cells Genome Amplification Automated Nanoliter Liquid Handling Applied to Single Cell Multiple Displacement Amplification.</title>
        <authorList>
            <person name="Yun J."/>
            <person name="Xu P."/>
            <person name="Xu J."/>
            <person name="Dai X."/>
            <person name="Wang Y."/>
            <person name="Zheng X."/>
            <person name="Cao C."/>
            <person name="Yi Q."/>
            <person name="Zhu Y."/>
            <person name="Wang L."/>
            <person name="Dong Z."/>
            <person name="Huang Y."/>
            <person name="Huang L."/>
            <person name="Du W."/>
        </authorList>
    </citation>
    <scope>NUCLEOTIDE SEQUENCE [LARGE SCALE GENOMIC DNA]</scope>
    <source>
        <strain evidence="3 4">Z-D1-2</strain>
    </source>
</reference>
<dbReference type="GO" id="GO:0004413">
    <property type="term" value="F:homoserine kinase activity"/>
    <property type="evidence" value="ECO:0007669"/>
    <property type="project" value="TreeGrafter"/>
</dbReference>
<comment type="caution">
    <text evidence="3">The sequence shown here is derived from an EMBL/GenBank/DDBJ whole genome shotgun (WGS) entry which is preliminary data.</text>
</comment>
<comment type="similarity">
    <text evidence="1">Belongs to the pseudomonas-type ThrB family.</text>
</comment>
<dbReference type="AlphaFoldDB" id="A0A2T4DHB0"/>
<evidence type="ECO:0000259" key="2">
    <source>
        <dbReference type="PROSITE" id="PS50011"/>
    </source>
</evidence>
<dbReference type="SUPFAM" id="SSF56112">
    <property type="entry name" value="Protein kinase-like (PK-like)"/>
    <property type="match status" value="1"/>
</dbReference>
<dbReference type="EMBL" id="PYVU01000177">
    <property type="protein sequence ID" value="PTB93203.1"/>
    <property type="molecule type" value="Genomic_DNA"/>
</dbReference>
<dbReference type="GO" id="GO:0009088">
    <property type="term" value="P:threonine biosynthetic process"/>
    <property type="evidence" value="ECO:0007669"/>
    <property type="project" value="TreeGrafter"/>
</dbReference>
<keyword evidence="3" id="KW-0808">Transferase</keyword>
<name>A0A2T4DHB0_9BACT</name>
<protein>
    <submittedName>
        <fullName evidence="3">Homoserine kinase</fullName>
    </submittedName>
</protein>
<keyword evidence="3" id="KW-0418">Kinase</keyword>
<dbReference type="GO" id="GO:0004672">
    <property type="term" value="F:protein kinase activity"/>
    <property type="evidence" value="ECO:0007669"/>
    <property type="project" value="InterPro"/>
</dbReference>